<comment type="caution">
    <text evidence="2">The sequence shown here is derived from an EMBL/GenBank/DDBJ whole genome shotgun (WGS) entry which is preliminary data.</text>
</comment>
<gene>
    <name evidence="2" type="ORF">S01H1_48590</name>
</gene>
<dbReference type="SUPFAM" id="SSF51703">
    <property type="entry name" value="Cobalamin (vitamin B12)-dependent enzymes"/>
    <property type="match status" value="1"/>
</dbReference>
<dbReference type="AlphaFoldDB" id="X0XTG1"/>
<name>X0XTG1_9ZZZZ</name>
<feature type="non-terminal residue" evidence="2">
    <location>
        <position position="121"/>
    </location>
</feature>
<evidence type="ECO:0000313" key="2">
    <source>
        <dbReference type="EMBL" id="GAG28166.1"/>
    </source>
</evidence>
<organism evidence="2">
    <name type="scientific">marine sediment metagenome</name>
    <dbReference type="NCBI Taxonomy" id="412755"/>
    <lineage>
        <taxon>unclassified sequences</taxon>
        <taxon>metagenomes</taxon>
        <taxon>ecological metagenomes</taxon>
    </lineage>
</organism>
<dbReference type="GO" id="GO:0016866">
    <property type="term" value="F:intramolecular transferase activity"/>
    <property type="evidence" value="ECO:0007669"/>
    <property type="project" value="InterPro"/>
</dbReference>
<protein>
    <recommendedName>
        <fullName evidence="1">Methylmalonyl-CoA mutase alpha/beta chain catalytic domain-containing protein</fullName>
    </recommendedName>
</protein>
<reference evidence="2" key="1">
    <citation type="journal article" date="2014" name="Front. Microbiol.">
        <title>High frequency of phylogenetically diverse reductive dehalogenase-homologous genes in deep subseafloor sedimentary metagenomes.</title>
        <authorList>
            <person name="Kawai M."/>
            <person name="Futagami T."/>
            <person name="Toyoda A."/>
            <person name="Takaki Y."/>
            <person name="Nishi S."/>
            <person name="Hori S."/>
            <person name="Arai W."/>
            <person name="Tsubouchi T."/>
            <person name="Morono Y."/>
            <person name="Uchiyama I."/>
            <person name="Ito T."/>
            <person name="Fujiyama A."/>
            <person name="Inagaki F."/>
            <person name="Takami H."/>
        </authorList>
    </citation>
    <scope>NUCLEOTIDE SEQUENCE</scope>
    <source>
        <strain evidence="2">Expedition CK06-06</strain>
    </source>
</reference>
<evidence type="ECO:0000259" key="1">
    <source>
        <dbReference type="Pfam" id="PF01642"/>
    </source>
</evidence>
<dbReference type="InterPro" id="IPR016176">
    <property type="entry name" value="Cbl-dep_enz_cat"/>
</dbReference>
<dbReference type="InterPro" id="IPR006099">
    <property type="entry name" value="MeMalonylCoA_mutase_a/b_cat"/>
</dbReference>
<dbReference type="Pfam" id="PF01642">
    <property type="entry name" value="MM_CoA_mutase"/>
    <property type="match status" value="1"/>
</dbReference>
<proteinExistence type="predicted"/>
<dbReference type="EMBL" id="BARS01031208">
    <property type="protein sequence ID" value="GAG28166.1"/>
    <property type="molecule type" value="Genomic_DNA"/>
</dbReference>
<accession>X0XTG1</accession>
<dbReference type="Gene3D" id="3.20.20.240">
    <property type="entry name" value="Methylmalonyl-CoA mutase"/>
    <property type="match status" value="1"/>
</dbReference>
<dbReference type="GO" id="GO:0031419">
    <property type="term" value="F:cobalamin binding"/>
    <property type="evidence" value="ECO:0007669"/>
    <property type="project" value="InterPro"/>
</dbReference>
<dbReference type="PANTHER" id="PTHR48101">
    <property type="entry name" value="METHYLMALONYL-COA MUTASE, MITOCHONDRIAL-RELATED"/>
    <property type="match status" value="1"/>
</dbReference>
<dbReference type="PANTHER" id="PTHR48101:SF1">
    <property type="entry name" value="METHYLMALONYL-COA MUTASE, LARGE SUBUNIT"/>
    <property type="match status" value="1"/>
</dbReference>
<sequence length="121" mass="13895">MTQKARGSYFDKSERQETWSGIPVKPVYTPKDVRGIKYRRIADPGQYPFTRGIYEDMYRGRLWSRRQITGCSTPRLTNERLKYLISQGETAINVICDQPTQIQIDSDHPWAEGSVGRAGVP</sequence>
<feature type="domain" description="Methylmalonyl-CoA mutase alpha/beta chain catalytic" evidence="1">
    <location>
        <begin position="18"/>
        <end position="120"/>
    </location>
</feature>